<name>A0A160TYP7_9ZZZZ</name>
<protein>
    <submittedName>
        <fullName evidence="1">Uncharacterized protein</fullName>
    </submittedName>
</protein>
<dbReference type="AlphaFoldDB" id="A0A160TYP7"/>
<evidence type="ECO:0000313" key="1">
    <source>
        <dbReference type="EMBL" id="CUS54989.1"/>
    </source>
</evidence>
<reference evidence="1" key="1">
    <citation type="submission" date="2015-10" db="EMBL/GenBank/DDBJ databases">
        <authorList>
            <person name="Gilbert D.G."/>
        </authorList>
    </citation>
    <scope>NUCLEOTIDE SEQUENCE</scope>
</reference>
<accession>A0A160TYP7</accession>
<proteinExistence type="predicted"/>
<organism evidence="1">
    <name type="scientific">hydrothermal vent metagenome</name>
    <dbReference type="NCBI Taxonomy" id="652676"/>
    <lineage>
        <taxon>unclassified sequences</taxon>
        <taxon>metagenomes</taxon>
        <taxon>ecological metagenomes</taxon>
    </lineage>
</organism>
<sequence>MTPRNTVASRISINGDLNSVMSYTCEIRPSPELLSLA</sequence>
<gene>
    <name evidence="1" type="ORF">MGWOODY_XGa302</name>
</gene>
<dbReference type="EMBL" id="CZRL01000115">
    <property type="protein sequence ID" value="CUS54989.1"/>
    <property type="molecule type" value="Genomic_DNA"/>
</dbReference>